<comment type="caution">
    <text evidence="3">The sequence shown here is derived from an EMBL/GenBank/DDBJ whole genome shotgun (WGS) entry which is preliminary data.</text>
</comment>
<keyword evidence="1" id="KW-0812">Transmembrane</keyword>
<evidence type="ECO:0000259" key="2">
    <source>
        <dbReference type="PROSITE" id="PS50234"/>
    </source>
</evidence>
<dbReference type="SUPFAM" id="SSF53300">
    <property type="entry name" value="vWA-like"/>
    <property type="match status" value="1"/>
</dbReference>
<sequence length="600" mass="63617">MDDVDQRRSSTAPRYAGALMLAAVAGHLLSQAATGALATWQSWVLYGIGTALLVLSASAIERLNQLVKRIRLRWVVFTAVLVVAAGLIALAAPPVVAYGRVLLLGCPQPTEVRVLTSQDALPAISEVARKFEQHTAKEHHDCRTARLHVFSAPADRGATALRTSWPSQALREIGPHPDVWLPDSTAETAEVVRRAGGLGSTVRIRPGGSAAFSPVVLAVPTRIAKDVVTGSSEKWGDLLTAVAGKGLAIGRPNPLTSIDGKLATYALYQELTPAVVERRVEDATRLRPDAAMITTEQVLLRHNKSSCAQSPCLTALYPSDTYHADYPVNLVEWDEWDVSNFAAREPAREFQAWLGTPEGMSALNAAGLRPAKQAAGAEFSEEHGVQAGLALDHAEAAPEDKALESFQKKYEEAKRAGRVWLTLDASGSMTEPTATGDSRFAVAVEGVRKALSQIGAKDTYGLSVFNNNDVRPLVPLGKRDEQTAATALSTVQPTGGTPLHTAILDSLDRVGANDAEHVSAVIALTDGEDTTSAQTRQDVVDAVRQKGIRVFVIAVGDASCAAHGLAAITDTSGGECRDSTTDTLGDDLAALFRKVWGGTG</sequence>
<dbReference type="InterPro" id="IPR002035">
    <property type="entry name" value="VWF_A"/>
</dbReference>
<keyword evidence="4" id="KW-1185">Reference proteome</keyword>
<dbReference type="EMBL" id="JBHRZI010000030">
    <property type="protein sequence ID" value="MFC3896636.1"/>
    <property type="molecule type" value="Genomic_DNA"/>
</dbReference>
<dbReference type="SMART" id="SM00327">
    <property type="entry name" value="VWA"/>
    <property type="match status" value="1"/>
</dbReference>
<dbReference type="CDD" id="cd00198">
    <property type="entry name" value="vWFA"/>
    <property type="match status" value="1"/>
</dbReference>
<reference evidence="4" key="1">
    <citation type="journal article" date="2019" name="Int. J. Syst. Evol. Microbiol.">
        <title>The Global Catalogue of Microorganisms (GCM) 10K type strain sequencing project: providing services to taxonomists for standard genome sequencing and annotation.</title>
        <authorList>
            <consortium name="The Broad Institute Genomics Platform"/>
            <consortium name="The Broad Institute Genome Sequencing Center for Infectious Disease"/>
            <person name="Wu L."/>
            <person name="Ma J."/>
        </authorList>
    </citation>
    <scope>NUCLEOTIDE SEQUENCE [LARGE SCALE GENOMIC DNA]</scope>
    <source>
        <strain evidence="4">CGMCC 4.7405</strain>
    </source>
</reference>
<organism evidence="3 4">
    <name type="scientific">Lentzea rhizosphaerae</name>
    <dbReference type="NCBI Taxonomy" id="2041025"/>
    <lineage>
        <taxon>Bacteria</taxon>
        <taxon>Bacillati</taxon>
        <taxon>Actinomycetota</taxon>
        <taxon>Actinomycetes</taxon>
        <taxon>Pseudonocardiales</taxon>
        <taxon>Pseudonocardiaceae</taxon>
        <taxon>Lentzea</taxon>
    </lineage>
</organism>
<gene>
    <name evidence="3" type="ORF">ACFOWZ_34605</name>
</gene>
<dbReference type="Pfam" id="PF00092">
    <property type="entry name" value="VWA"/>
    <property type="match status" value="1"/>
</dbReference>
<dbReference type="RefSeq" id="WP_382378160.1">
    <property type="nucleotide sequence ID" value="NZ_JBHRZI010000030.1"/>
</dbReference>
<keyword evidence="1" id="KW-1133">Transmembrane helix</keyword>
<evidence type="ECO:0000313" key="4">
    <source>
        <dbReference type="Proteomes" id="UP001595690"/>
    </source>
</evidence>
<dbReference type="Pfam" id="PF13531">
    <property type="entry name" value="SBP_bac_11"/>
    <property type="match status" value="1"/>
</dbReference>
<keyword evidence="1" id="KW-0472">Membrane</keyword>
<dbReference type="SUPFAM" id="SSF53850">
    <property type="entry name" value="Periplasmic binding protein-like II"/>
    <property type="match status" value="1"/>
</dbReference>
<accession>A0ABV8C3R1</accession>
<dbReference type="Proteomes" id="UP001595690">
    <property type="component" value="Unassembled WGS sequence"/>
</dbReference>
<proteinExistence type="predicted"/>
<feature type="domain" description="VWFA" evidence="2">
    <location>
        <begin position="418"/>
        <end position="595"/>
    </location>
</feature>
<dbReference type="PROSITE" id="PS50234">
    <property type="entry name" value="VWFA"/>
    <property type="match status" value="1"/>
</dbReference>
<protein>
    <submittedName>
        <fullName evidence="3">Substrate-binding domain-containing protein</fullName>
    </submittedName>
</protein>
<feature type="transmembrane region" description="Helical" evidence="1">
    <location>
        <begin position="43"/>
        <end position="60"/>
    </location>
</feature>
<evidence type="ECO:0000256" key="1">
    <source>
        <dbReference type="SAM" id="Phobius"/>
    </source>
</evidence>
<dbReference type="InterPro" id="IPR036465">
    <property type="entry name" value="vWFA_dom_sf"/>
</dbReference>
<feature type="transmembrane region" description="Helical" evidence="1">
    <location>
        <begin position="72"/>
        <end position="92"/>
    </location>
</feature>
<evidence type="ECO:0000313" key="3">
    <source>
        <dbReference type="EMBL" id="MFC3896636.1"/>
    </source>
</evidence>
<feature type="transmembrane region" description="Helical" evidence="1">
    <location>
        <begin position="15"/>
        <end position="37"/>
    </location>
</feature>
<name>A0ABV8C3R1_9PSEU</name>
<dbReference type="Gene3D" id="3.40.50.410">
    <property type="entry name" value="von Willebrand factor, type A domain"/>
    <property type="match status" value="1"/>
</dbReference>